<accession>A0ACC2J742</accession>
<keyword evidence="2" id="KW-1185">Reference proteome</keyword>
<comment type="caution">
    <text evidence="1">The sequence shown here is derived from an EMBL/GenBank/DDBJ whole genome shotgun (WGS) entry which is preliminary data.</text>
</comment>
<gene>
    <name evidence="1" type="ORF">ONZ43_g750</name>
</gene>
<organism evidence="1 2">
    <name type="scientific">Nemania bipapillata</name>
    <dbReference type="NCBI Taxonomy" id="110536"/>
    <lineage>
        <taxon>Eukaryota</taxon>
        <taxon>Fungi</taxon>
        <taxon>Dikarya</taxon>
        <taxon>Ascomycota</taxon>
        <taxon>Pezizomycotina</taxon>
        <taxon>Sordariomycetes</taxon>
        <taxon>Xylariomycetidae</taxon>
        <taxon>Xylariales</taxon>
        <taxon>Xylariaceae</taxon>
        <taxon>Nemania</taxon>
    </lineage>
</organism>
<evidence type="ECO:0000313" key="2">
    <source>
        <dbReference type="Proteomes" id="UP001153334"/>
    </source>
</evidence>
<evidence type="ECO:0000313" key="1">
    <source>
        <dbReference type="EMBL" id="KAJ8123255.1"/>
    </source>
</evidence>
<name>A0ACC2J742_9PEZI</name>
<dbReference type="EMBL" id="JAPESX010000105">
    <property type="protein sequence ID" value="KAJ8123255.1"/>
    <property type="molecule type" value="Genomic_DNA"/>
</dbReference>
<protein>
    <submittedName>
        <fullName evidence="1">Uncharacterized protein</fullName>
    </submittedName>
</protein>
<sequence length="110" mass="11663">MSFGFGSSGDTGARAPSSENAAVICTIACALSMGVTGMSPQSRILAQFRYGLMLARGLKPRKVVCRAEAARIALGPKRAPARHTRGADNGNIEELARRSQALDMLEVSKR</sequence>
<dbReference type="Proteomes" id="UP001153334">
    <property type="component" value="Unassembled WGS sequence"/>
</dbReference>
<proteinExistence type="predicted"/>
<reference evidence="1" key="1">
    <citation type="submission" date="2022-11" db="EMBL/GenBank/DDBJ databases">
        <title>Genome Sequence of Nemania bipapillata.</title>
        <authorList>
            <person name="Buettner E."/>
        </authorList>
    </citation>
    <scope>NUCLEOTIDE SEQUENCE</scope>
    <source>
        <strain evidence="1">CP14</strain>
    </source>
</reference>